<keyword evidence="2 5" id="KW-0378">Hydrolase</keyword>
<dbReference type="InterPro" id="IPR004185">
    <property type="entry name" value="Glyco_hydro_13_lg-like_dom"/>
</dbReference>
<dbReference type="Proteomes" id="UP001276854">
    <property type="component" value="Unassembled WGS sequence"/>
</dbReference>
<protein>
    <submittedName>
        <fullName evidence="5">Glycoside hydrolase family 13 protein</fullName>
    </submittedName>
</protein>
<evidence type="ECO:0000313" key="6">
    <source>
        <dbReference type="Proteomes" id="UP001276854"/>
    </source>
</evidence>
<proteinExistence type="inferred from homology"/>
<dbReference type="InterPro" id="IPR017853">
    <property type="entry name" value="GH"/>
</dbReference>
<organism evidence="5 6">
    <name type="scientific">Clostridium boliviensis</name>
    <dbReference type="NCBI Taxonomy" id="318465"/>
    <lineage>
        <taxon>Bacteria</taxon>
        <taxon>Bacillati</taxon>
        <taxon>Bacillota</taxon>
        <taxon>Clostridia</taxon>
        <taxon>Eubacteriales</taxon>
        <taxon>Clostridiaceae</taxon>
        <taxon>Clostridium</taxon>
    </lineage>
</organism>
<dbReference type="SUPFAM" id="SSF81296">
    <property type="entry name" value="E set domains"/>
    <property type="match status" value="1"/>
</dbReference>
<comment type="caution">
    <text evidence="5">The sequence shown here is derived from an EMBL/GenBank/DDBJ whole genome shotgun (WGS) entry which is preliminary data.</text>
</comment>
<dbReference type="SUPFAM" id="SSF51445">
    <property type="entry name" value="(Trans)glycosidases"/>
    <property type="match status" value="1"/>
</dbReference>
<evidence type="ECO:0000256" key="2">
    <source>
        <dbReference type="ARBA" id="ARBA00022801"/>
    </source>
</evidence>
<dbReference type="PANTHER" id="PTHR10357:SF210">
    <property type="entry name" value="MALTODEXTRIN GLUCOSIDASE"/>
    <property type="match status" value="1"/>
</dbReference>
<evidence type="ECO:0000259" key="4">
    <source>
        <dbReference type="SMART" id="SM00642"/>
    </source>
</evidence>
<dbReference type="InterPro" id="IPR045857">
    <property type="entry name" value="O16G_dom_2"/>
</dbReference>
<dbReference type="Gene3D" id="3.20.20.80">
    <property type="entry name" value="Glycosidases"/>
    <property type="match status" value="1"/>
</dbReference>
<reference evidence="5 6" key="1">
    <citation type="submission" date="2023-10" db="EMBL/GenBank/DDBJ databases">
        <title>A novel Glycoside Hydrolase 43-Like Enzyme from Clostrdium boliviensis is an Endo-xylanase, and a Candidate for Xylooligosaccharides Production from Different Xylan Substrates.</title>
        <authorList>
            <person name="Alvarez M.T."/>
            <person name="Rocabado-Villegas L.R."/>
            <person name="Salas-Veizaga D.M."/>
            <person name="Linares-Pasten J.A."/>
            <person name="Gudmundsdottir E.E."/>
            <person name="Hreggvidsson G.O."/>
            <person name="Adlercreutz P."/>
            <person name="Nordberg Karlsson E."/>
        </authorList>
    </citation>
    <scope>NUCLEOTIDE SEQUENCE [LARGE SCALE GENOMIC DNA]</scope>
    <source>
        <strain evidence="5 6">E-1</strain>
    </source>
</reference>
<dbReference type="InterPro" id="IPR013783">
    <property type="entry name" value="Ig-like_fold"/>
</dbReference>
<dbReference type="Gene3D" id="2.60.40.10">
    <property type="entry name" value="Immunoglobulins"/>
    <property type="match status" value="1"/>
</dbReference>
<comment type="similarity">
    <text evidence="1">Belongs to the glycosyl hydrolase 13 family.</text>
</comment>
<keyword evidence="3" id="KW-0326">Glycosidase</keyword>
<dbReference type="PANTHER" id="PTHR10357">
    <property type="entry name" value="ALPHA-AMYLASE FAMILY MEMBER"/>
    <property type="match status" value="1"/>
</dbReference>
<sequence>MKSNMRLNREAVLHIPLSNYAFANSENRLTIRIRTQRGNVSACTLYYGDRACADTPVVFKEIKMEIKARDELFDYYEATFETPFLRVCYYFKLQNEVEWTYYYSDRFTNELAFTFLDQNMMEERSEYYQYPYILKDEIPDVPDWFKKAVVYNIFPDSFACGKYTSPLNPKNVVLENGKVCKSRLGGTLRGILENLDYIQTLGFNCIYLNPIFTAGEYHKYDTIDYYHIDPCFGTNEELKHLVEEIHKREMRIILDGVFNHSSWEFFAFKDVMKKGEESKYINWFYKLNIPVRRPQSEKEKPDYACFAYEARMPKLNTSNEEVQKYFADVGAYWIRNYKVDGWRLDVANEIDRNFWRKFREAVKKENKEAILIGEVWENSESWLRGDAFDSTMNYEFRRICRDYIIGDHKNALTAAKQLERMRLRYPTNLVNGQLNLLDSHDVPRFLSLCKGDERKWRLACILLMLFPGVPSLFYGDEQAIGGIKESEYRNPMVWGKNPSLCKFVQNMIEIRKEYIENNTSYELLWDDTNEQVLSFVREGSKGRLFVSLNISEISQKWDKEAGKMILASSGDKEFLETMGYKIYLKGK</sequence>
<evidence type="ECO:0000256" key="3">
    <source>
        <dbReference type="ARBA" id="ARBA00023295"/>
    </source>
</evidence>
<dbReference type="EMBL" id="JAWONS010000179">
    <property type="protein sequence ID" value="MDW2798232.1"/>
    <property type="molecule type" value="Genomic_DNA"/>
</dbReference>
<feature type="domain" description="Glycosyl hydrolase family 13 catalytic" evidence="4">
    <location>
        <begin position="152"/>
        <end position="511"/>
    </location>
</feature>
<gene>
    <name evidence="5" type="ORF">RZO55_11645</name>
</gene>
<dbReference type="Gene3D" id="3.90.400.10">
    <property type="entry name" value="Oligo-1,6-glucosidase, Domain 2"/>
    <property type="match status" value="1"/>
</dbReference>
<evidence type="ECO:0000256" key="1">
    <source>
        <dbReference type="ARBA" id="ARBA00008061"/>
    </source>
</evidence>
<dbReference type="RefSeq" id="WP_318064469.1">
    <property type="nucleotide sequence ID" value="NZ_JAWONS010000179.1"/>
</dbReference>
<keyword evidence="6" id="KW-1185">Reference proteome</keyword>
<dbReference type="CDD" id="cd11338">
    <property type="entry name" value="AmyAc_CMD"/>
    <property type="match status" value="1"/>
</dbReference>
<dbReference type="InterPro" id="IPR006047">
    <property type="entry name" value="GH13_cat_dom"/>
</dbReference>
<dbReference type="CDD" id="cd02857">
    <property type="entry name" value="E_set_CDase_PDE_N"/>
    <property type="match status" value="1"/>
</dbReference>
<dbReference type="GO" id="GO:0016787">
    <property type="term" value="F:hydrolase activity"/>
    <property type="evidence" value="ECO:0007669"/>
    <property type="project" value="UniProtKB-KW"/>
</dbReference>
<dbReference type="SMART" id="SM00642">
    <property type="entry name" value="Aamy"/>
    <property type="match status" value="1"/>
</dbReference>
<name>A0ABU4GMI7_9CLOT</name>
<dbReference type="Pfam" id="PF00128">
    <property type="entry name" value="Alpha-amylase"/>
    <property type="match status" value="1"/>
</dbReference>
<dbReference type="Pfam" id="PF02903">
    <property type="entry name" value="Alpha-amylase_N"/>
    <property type="match status" value="1"/>
</dbReference>
<evidence type="ECO:0000313" key="5">
    <source>
        <dbReference type="EMBL" id="MDW2798232.1"/>
    </source>
</evidence>
<accession>A0ABU4GMI7</accession>
<dbReference type="InterPro" id="IPR014756">
    <property type="entry name" value="Ig_E-set"/>
</dbReference>